<accession>B3QUW9</accession>
<dbReference type="eggNOG" id="COG0438">
    <property type="taxonomic scope" value="Bacteria"/>
</dbReference>
<feature type="domain" description="Glycosyl transferase family 1" evidence="2">
    <location>
        <begin position="191"/>
        <end position="303"/>
    </location>
</feature>
<dbReference type="CDD" id="cd03801">
    <property type="entry name" value="GT4_PimA-like"/>
    <property type="match status" value="1"/>
</dbReference>
<proteinExistence type="predicted"/>
<dbReference type="Gene3D" id="3.40.50.2000">
    <property type="entry name" value="Glycogen Phosphorylase B"/>
    <property type="match status" value="2"/>
</dbReference>
<dbReference type="Pfam" id="PF00534">
    <property type="entry name" value="Glycos_transf_1"/>
    <property type="match status" value="1"/>
</dbReference>
<dbReference type="SUPFAM" id="SSF53756">
    <property type="entry name" value="UDP-Glycosyltransferase/glycogen phosphorylase"/>
    <property type="match status" value="1"/>
</dbReference>
<evidence type="ECO:0000259" key="2">
    <source>
        <dbReference type="Pfam" id="PF00534"/>
    </source>
</evidence>
<gene>
    <name evidence="3" type="ordered locus">Ctha_2018</name>
</gene>
<dbReference type="GO" id="GO:0016757">
    <property type="term" value="F:glycosyltransferase activity"/>
    <property type="evidence" value="ECO:0007669"/>
    <property type="project" value="InterPro"/>
</dbReference>
<organism evidence="3 4">
    <name type="scientific">Chloroherpeton thalassium (strain ATCC 35110 / GB-78)</name>
    <dbReference type="NCBI Taxonomy" id="517418"/>
    <lineage>
        <taxon>Bacteria</taxon>
        <taxon>Pseudomonadati</taxon>
        <taxon>Chlorobiota</taxon>
        <taxon>Chlorobiia</taxon>
        <taxon>Chlorobiales</taxon>
        <taxon>Chloroherpetonaceae</taxon>
        <taxon>Chloroherpeton</taxon>
    </lineage>
</organism>
<protein>
    <submittedName>
        <fullName evidence="3">Glycosyl transferase group 1</fullName>
    </submittedName>
</protein>
<dbReference type="Proteomes" id="UP000001208">
    <property type="component" value="Chromosome"/>
</dbReference>
<dbReference type="KEGG" id="cts:Ctha_2018"/>
<dbReference type="PANTHER" id="PTHR46401:SF2">
    <property type="entry name" value="GLYCOSYLTRANSFERASE WBBK-RELATED"/>
    <property type="match status" value="1"/>
</dbReference>
<reference evidence="3 4" key="1">
    <citation type="submission" date="2008-06" db="EMBL/GenBank/DDBJ databases">
        <title>Complete sequence of Chloroherpeton thalassium ATCC 35110.</title>
        <authorList>
            <consortium name="US DOE Joint Genome Institute"/>
            <person name="Lucas S."/>
            <person name="Copeland A."/>
            <person name="Lapidus A."/>
            <person name="Glavina del Rio T."/>
            <person name="Dalin E."/>
            <person name="Tice H."/>
            <person name="Bruce D."/>
            <person name="Goodwin L."/>
            <person name="Pitluck S."/>
            <person name="Schmutz J."/>
            <person name="Larimer F."/>
            <person name="Land M."/>
            <person name="Hauser L."/>
            <person name="Kyrpides N."/>
            <person name="Mikhailova N."/>
            <person name="Liu Z."/>
            <person name="Li T."/>
            <person name="Zhao F."/>
            <person name="Overmann J."/>
            <person name="Bryant D.A."/>
            <person name="Richardson P."/>
        </authorList>
    </citation>
    <scope>NUCLEOTIDE SEQUENCE [LARGE SCALE GENOMIC DNA]</scope>
    <source>
        <strain evidence="4">ATCC 35110 / GB-78</strain>
    </source>
</reference>
<keyword evidence="4" id="KW-1185">Reference proteome</keyword>
<dbReference type="STRING" id="517418.Ctha_2018"/>
<dbReference type="OrthoDB" id="9795068at2"/>
<sequence length="359" mass="41035">MTRRRIIFGPYPPPYGGVAIFTSILYEHLKGHDVKLWGFGEVSGRAMNARFLLAPFGRTGFLSVPGLIFLALKDARGSRILDSTHFFLEHPNAALVHMWKILKKICGFRWIKVLHNGSLPERFEKFSEKEKKLFWTSIQNIDEFVVVSEVLEDWLKHHLKVPQKVSCIRSLLPFPALYAKRTPLRELIQAKYDKLVCSIGAFTSDYGFDQIIEAVSLIREETQKDLHLVLIDAGFVENKSFKAGLELRHPWITVLKWVPHPEVLMILAHSDAFVRAVKYEAYGISRVEALLCGTPVLATKVGEQRGLSLFDFGNISDLKCLLSLTLFDDAAFANHQKWVEFYNGEAEINLTRFKEVLFQ</sequence>
<dbReference type="HOGENOM" id="CLU_009583_4_0_10"/>
<dbReference type="AlphaFoldDB" id="B3QUW9"/>
<dbReference type="PANTHER" id="PTHR46401">
    <property type="entry name" value="GLYCOSYLTRANSFERASE WBBK-RELATED"/>
    <property type="match status" value="1"/>
</dbReference>
<keyword evidence="1 3" id="KW-0808">Transferase</keyword>
<dbReference type="GO" id="GO:0009103">
    <property type="term" value="P:lipopolysaccharide biosynthetic process"/>
    <property type="evidence" value="ECO:0007669"/>
    <property type="project" value="TreeGrafter"/>
</dbReference>
<dbReference type="InterPro" id="IPR001296">
    <property type="entry name" value="Glyco_trans_1"/>
</dbReference>
<evidence type="ECO:0000313" key="4">
    <source>
        <dbReference type="Proteomes" id="UP000001208"/>
    </source>
</evidence>
<dbReference type="RefSeq" id="WP_012500553.1">
    <property type="nucleotide sequence ID" value="NC_011026.1"/>
</dbReference>
<evidence type="ECO:0000313" key="3">
    <source>
        <dbReference type="EMBL" id="ACF14470.1"/>
    </source>
</evidence>
<name>B3QUW9_CHLT3</name>
<evidence type="ECO:0000256" key="1">
    <source>
        <dbReference type="ARBA" id="ARBA00022679"/>
    </source>
</evidence>
<dbReference type="EMBL" id="CP001100">
    <property type="protein sequence ID" value="ACF14470.1"/>
    <property type="molecule type" value="Genomic_DNA"/>
</dbReference>